<dbReference type="InterPro" id="IPR024572">
    <property type="entry name" value="RcnB"/>
</dbReference>
<dbReference type="AlphaFoldDB" id="A0A918UH52"/>
<dbReference type="EMBL" id="BMZA01000008">
    <property type="protein sequence ID" value="GGZ07179.1"/>
    <property type="molecule type" value="Genomic_DNA"/>
</dbReference>
<reference evidence="3" key="1">
    <citation type="journal article" date="2014" name="Int. J. Syst. Evol. Microbiol.">
        <title>Complete genome sequence of Corynebacterium casei LMG S-19264T (=DSM 44701T), isolated from a smear-ripened cheese.</title>
        <authorList>
            <consortium name="US DOE Joint Genome Institute (JGI-PGF)"/>
            <person name="Walter F."/>
            <person name="Albersmeier A."/>
            <person name="Kalinowski J."/>
            <person name="Ruckert C."/>
        </authorList>
    </citation>
    <scope>NUCLEOTIDE SEQUENCE</scope>
    <source>
        <strain evidence="3">KCTC 32255</strain>
    </source>
</reference>
<reference evidence="3" key="2">
    <citation type="submission" date="2020-09" db="EMBL/GenBank/DDBJ databases">
        <authorList>
            <person name="Sun Q."/>
            <person name="Kim S."/>
        </authorList>
    </citation>
    <scope>NUCLEOTIDE SEQUENCE</scope>
    <source>
        <strain evidence="3">KCTC 32255</strain>
    </source>
</reference>
<feature type="chain" id="PRO_5037364749" description="Integral membrane protein" evidence="2">
    <location>
        <begin position="26"/>
        <end position="107"/>
    </location>
</feature>
<keyword evidence="1" id="KW-0812">Transmembrane</keyword>
<keyword evidence="1" id="KW-0472">Membrane</keyword>
<evidence type="ECO:0000313" key="3">
    <source>
        <dbReference type="EMBL" id="GGZ07179.1"/>
    </source>
</evidence>
<evidence type="ECO:0000256" key="2">
    <source>
        <dbReference type="SAM" id="SignalP"/>
    </source>
</evidence>
<evidence type="ECO:0000256" key="1">
    <source>
        <dbReference type="SAM" id="Phobius"/>
    </source>
</evidence>
<evidence type="ECO:0008006" key="5">
    <source>
        <dbReference type="Google" id="ProtNLM"/>
    </source>
</evidence>
<feature type="transmembrane region" description="Helical" evidence="1">
    <location>
        <begin position="88"/>
        <end position="106"/>
    </location>
</feature>
<dbReference type="Pfam" id="PF11776">
    <property type="entry name" value="RcnB"/>
    <property type="match status" value="1"/>
</dbReference>
<evidence type="ECO:0000313" key="4">
    <source>
        <dbReference type="Proteomes" id="UP000648075"/>
    </source>
</evidence>
<dbReference type="RefSeq" id="WP_189621308.1">
    <property type="nucleotide sequence ID" value="NZ_BMZA01000008.1"/>
</dbReference>
<protein>
    <recommendedName>
        <fullName evidence="5">Integral membrane protein</fullName>
    </recommendedName>
</protein>
<accession>A0A918UH52</accession>
<dbReference type="Gene3D" id="3.10.450.160">
    <property type="entry name" value="inner membrane protein cigr"/>
    <property type="match status" value="1"/>
</dbReference>
<keyword evidence="4" id="KW-1185">Reference proteome</keyword>
<sequence>MKKFTTALIAAALLAPTLSAAPALARDDHRPQQSHKVVTKKVTYKNFRKGDRFDHRYARNYQVVDYHRYRNLKAPPRGYHYVRSGNDVLLVAITSGVVASVLTGMIR</sequence>
<dbReference type="Proteomes" id="UP000648075">
    <property type="component" value="Unassembled WGS sequence"/>
</dbReference>
<feature type="signal peptide" evidence="2">
    <location>
        <begin position="1"/>
        <end position="25"/>
    </location>
</feature>
<organism evidence="3 4">
    <name type="scientific">Novosphingobium colocasiae</name>
    <dbReference type="NCBI Taxonomy" id="1256513"/>
    <lineage>
        <taxon>Bacteria</taxon>
        <taxon>Pseudomonadati</taxon>
        <taxon>Pseudomonadota</taxon>
        <taxon>Alphaproteobacteria</taxon>
        <taxon>Sphingomonadales</taxon>
        <taxon>Sphingomonadaceae</taxon>
        <taxon>Novosphingobium</taxon>
    </lineage>
</organism>
<keyword evidence="1" id="KW-1133">Transmembrane helix</keyword>
<proteinExistence type="predicted"/>
<gene>
    <name evidence="3" type="ORF">GCM10011614_22580</name>
</gene>
<name>A0A918UH52_9SPHN</name>
<comment type="caution">
    <text evidence="3">The sequence shown here is derived from an EMBL/GenBank/DDBJ whole genome shotgun (WGS) entry which is preliminary data.</text>
</comment>
<keyword evidence="2" id="KW-0732">Signal</keyword>